<name>A0AA92X2I7_9GAMM</name>
<protein>
    <submittedName>
        <fullName evidence="1">Uncharacterized protein</fullName>
    </submittedName>
</protein>
<dbReference type="Pfam" id="PF15941">
    <property type="entry name" value="FidL_like"/>
    <property type="match status" value="1"/>
</dbReference>
<dbReference type="EMBL" id="QYYG01000005">
    <property type="protein sequence ID" value="RJF54799.1"/>
    <property type="molecule type" value="Genomic_DNA"/>
</dbReference>
<reference evidence="1 2" key="1">
    <citation type="submission" date="2018-09" db="EMBL/GenBank/DDBJ databases">
        <title>Draft genome of a novel serratia sp. strain with antifungal activity.</title>
        <authorList>
            <person name="Dichmann S.I."/>
            <person name="Park B.P."/>
            <person name="Pathiraja D."/>
            <person name="Choi I.-G."/>
            <person name="Stougaard P."/>
            <person name="Hennessy R.C."/>
        </authorList>
    </citation>
    <scope>NUCLEOTIDE SEQUENCE [LARGE SCALE GENOMIC DNA]</scope>
    <source>
        <strain evidence="1 2">S40</strain>
    </source>
</reference>
<keyword evidence="2" id="KW-1185">Reference proteome</keyword>
<sequence length="164" mass="18922">MEKKLTLLSAVLISLCIIMGGSVYYFTHSRNDLKGINCEANAKFTYINNLENSSTPKDIRLVLKMNYVFLPKSKGVLTLTGVASNGDKRYFVNRDMSFSYVAQDNFYRFQYAGERRSARDTLPADVYSYFFNSETSFYHIDYLDKVTLMFSNVYSPMFLCNINI</sequence>
<dbReference type="InterPro" id="IPR031854">
    <property type="entry name" value="FidL-like"/>
</dbReference>
<organism evidence="1 2">
    <name type="scientific">Serratia inhibens</name>
    <dbReference type="NCBI Taxonomy" id="2338073"/>
    <lineage>
        <taxon>Bacteria</taxon>
        <taxon>Pseudomonadati</taxon>
        <taxon>Pseudomonadota</taxon>
        <taxon>Gammaproteobacteria</taxon>
        <taxon>Enterobacterales</taxon>
        <taxon>Yersiniaceae</taxon>
        <taxon>Serratia</taxon>
    </lineage>
</organism>
<dbReference type="AlphaFoldDB" id="A0AA92X2I7"/>
<dbReference type="RefSeq" id="WP_006322235.1">
    <property type="nucleotide sequence ID" value="NZ_QYYG01000005.1"/>
</dbReference>
<dbReference type="Proteomes" id="UP000284338">
    <property type="component" value="Unassembled WGS sequence"/>
</dbReference>
<accession>A0AA92X2I7</accession>
<evidence type="ECO:0000313" key="1">
    <source>
        <dbReference type="EMBL" id="RJF54799.1"/>
    </source>
</evidence>
<gene>
    <name evidence="1" type="ORF">D4100_17145</name>
</gene>
<evidence type="ECO:0000313" key="2">
    <source>
        <dbReference type="Proteomes" id="UP000284338"/>
    </source>
</evidence>
<comment type="caution">
    <text evidence="1">The sequence shown here is derived from an EMBL/GenBank/DDBJ whole genome shotgun (WGS) entry which is preliminary data.</text>
</comment>
<proteinExistence type="predicted"/>